<dbReference type="EMBL" id="MRZV01001311">
    <property type="protein sequence ID" value="PIK38811.1"/>
    <property type="molecule type" value="Genomic_DNA"/>
</dbReference>
<dbReference type="AlphaFoldDB" id="A0A2G8JSR6"/>
<accession>A0A2G8JSR6</accession>
<keyword evidence="2" id="KW-1185">Reference proteome</keyword>
<evidence type="ECO:0000313" key="1">
    <source>
        <dbReference type="EMBL" id="PIK38811.1"/>
    </source>
</evidence>
<evidence type="ECO:0000313" key="2">
    <source>
        <dbReference type="Proteomes" id="UP000230750"/>
    </source>
</evidence>
<proteinExistence type="predicted"/>
<reference evidence="1 2" key="1">
    <citation type="journal article" date="2017" name="PLoS Biol.">
        <title>The sea cucumber genome provides insights into morphological evolution and visceral regeneration.</title>
        <authorList>
            <person name="Zhang X."/>
            <person name="Sun L."/>
            <person name="Yuan J."/>
            <person name="Sun Y."/>
            <person name="Gao Y."/>
            <person name="Zhang L."/>
            <person name="Li S."/>
            <person name="Dai H."/>
            <person name="Hamel J.F."/>
            <person name="Liu C."/>
            <person name="Yu Y."/>
            <person name="Liu S."/>
            <person name="Lin W."/>
            <person name="Guo K."/>
            <person name="Jin S."/>
            <person name="Xu P."/>
            <person name="Storey K.B."/>
            <person name="Huan P."/>
            <person name="Zhang T."/>
            <person name="Zhou Y."/>
            <person name="Zhang J."/>
            <person name="Lin C."/>
            <person name="Li X."/>
            <person name="Xing L."/>
            <person name="Huo D."/>
            <person name="Sun M."/>
            <person name="Wang L."/>
            <person name="Mercier A."/>
            <person name="Li F."/>
            <person name="Yang H."/>
            <person name="Xiang J."/>
        </authorList>
    </citation>
    <scope>NUCLEOTIDE SEQUENCE [LARGE SCALE GENOMIC DNA]</scope>
    <source>
        <strain evidence="1">Shaxun</strain>
        <tissue evidence="1">Muscle</tissue>
    </source>
</reference>
<comment type="caution">
    <text evidence="1">The sequence shown here is derived from an EMBL/GenBank/DDBJ whole genome shotgun (WGS) entry which is preliminary data.</text>
</comment>
<name>A0A2G8JSR6_STIJA</name>
<organism evidence="1 2">
    <name type="scientific">Stichopus japonicus</name>
    <name type="common">Sea cucumber</name>
    <dbReference type="NCBI Taxonomy" id="307972"/>
    <lineage>
        <taxon>Eukaryota</taxon>
        <taxon>Metazoa</taxon>
        <taxon>Echinodermata</taxon>
        <taxon>Eleutherozoa</taxon>
        <taxon>Echinozoa</taxon>
        <taxon>Holothuroidea</taxon>
        <taxon>Aspidochirotacea</taxon>
        <taxon>Aspidochirotida</taxon>
        <taxon>Stichopodidae</taxon>
        <taxon>Apostichopus</taxon>
    </lineage>
</organism>
<protein>
    <submittedName>
        <fullName evidence="1">Uncharacterized protein</fullName>
    </submittedName>
</protein>
<gene>
    <name evidence="1" type="ORF">BSL78_24346</name>
</gene>
<sequence length="168" mass="17569">MGHERAMGQNYADDDSVSFKRALDDISSSESSLEADLFSEGSPISSYQLVPVARFGSTITEPPESLSDIASGDRDDRVVVRQSLRIWRYRRRTGDGTGRVDGEAGGDPVSASLCGGDGAGTGLMGEAGGDFLGAGTGLGSATTGRVKEVRRVNPHPFPPPCVELPPGQ</sequence>
<dbReference type="Proteomes" id="UP000230750">
    <property type="component" value="Unassembled WGS sequence"/>
</dbReference>